<proteinExistence type="predicted"/>
<comment type="caution">
    <text evidence="1">The sequence shown here is derived from an EMBL/GenBank/DDBJ whole genome shotgun (WGS) entry which is preliminary data.</text>
</comment>
<sequence length="60" mass="6619">MAWRTIKRGAFSVKQELAIGFAVVISLLLLLLVGALAVYSQRRSTVAVDKLLYQDAGWPN</sequence>
<keyword evidence="2" id="KW-1185">Reference proteome</keyword>
<dbReference type="EMBL" id="PXWF02000279">
    <property type="protein sequence ID" value="PWF43617.1"/>
    <property type="molecule type" value="Genomic_DNA"/>
</dbReference>
<organism evidence="1 2">
    <name type="scientific">Massilia glaciei</name>
    <dbReference type="NCBI Taxonomy" id="1524097"/>
    <lineage>
        <taxon>Bacteria</taxon>
        <taxon>Pseudomonadati</taxon>
        <taxon>Pseudomonadota</taxon>
        <taxon>Betaproteobacteria</taxon>
        <taxon>Burkholderiales</taxon>
        <taxon>Oxalobacteraceae</taxon>
        <taxon>Telluria group</taxon>
        <taxon>Massilia</taxon>
    </lineage>
</organism>
<protein>
    <submittedName>
        <fullName evidence="1">Uncharacterized protein</fullName>
    </submittedName>
</protein>
<dbReference type="Proteomes" id="UP000241421">
    <property type="component" value="Unassembled WGS sequence"/>
</dbReference>
<name>A0A2U2HFY6_9BURK</name>
<reference evidence="1 2" key="1">
    <citation type="submission" date="2018-04" db="EMBL/GenBank/DDBJ databases">
        <title>Massilia violaceinigra sp. nov., a novel purple-pigmented bacterium isolated from Tianshan glacier, Xinjiang, China.</title>
        <authorList>
            <person name="Wang H."/>
        </authorList>
    </citation>
    <scope>NUCLEOTIDE SEQUENCE [LARGE SCALE GENOMIC DNA]</scope>
    <source>
        <strain evidence="1 2">B448-2</strain>
    </source>
</reference>
<gene>
    <name evidence="1" type="ORF">C7C56_021010</name>
</gene>
<accession>A0A2U2HFY6</accession>
<evidence type="ECO:0000313" key="2">
    <source>
        <dbReference type="Proteomes" id="UP000241421"/>
    </source>
</evidence>
<dbReference type="AlphaFoldDB" id="A0A2U2HFY6"/>
<evidence type="ECO:0000313" key="1">
    <source>
        <dbReference type="EMBL" id="PWF43617.1"/>
    </source>
</evidence>
<dbReference type="RefSeq" id="WP_106759309.1">
    <property type="nucleotide sequence ID" value="NZ_PXWF02000279.1"/>
</dbReference>